<dbReference type="Proteomes" id="UP001195483">
    <property type="component" value="Unassembled WGS sequence"/>
</dbReference>
<sequence length="357" mass="39418">MGKSVALIVIFISLFWNIKGFLFDDSVCYQDIGCFTNSAPFDNTFGFLPEPTSEVKPRIFLHTRKYRLYGKEVHPLNDPYMEGLDFDQSRPTKFVIHGFLSSRNSHIGYNLTQAFLETGDYNIFVVDWSAGSKKFYNQAAANTRTTGTVVANFIKILRDKFDLDLKKVHLLGHSLGAHIAGYVGSRLPGIARITGLDPAGPLFENAADAVRLDISDAIFVDAIHSDAGPLYDAGFGTMVPMGDLDFYPNGGGYQPGCPPPIRKTLQDILTLHFSAGFTTVSCSHDRAIWYFIESVLNNECQFVAYPCASIDDYNASTCKTCGDGFCPEMGINADKFNGTGTFYLTTNPEPLFCRNGQ</sequence>
<dbReference type="SUPFAM" id="SSF53474">
    <property type="entry name" value="alpha/beta-Hydrolases"/>
    <property type="match status" value="1"/>
</dbReference>
<protein>
    <recommendedName>
        <fullName evidence="7">Lipase domain-containing protein</fullName>
    </recommendedName>
</protein>
<name>A0AAE0SXE3_9BIVA</name>
<evidence type="ECO:0000256" key="4">
    <source>
        <dbReference type="ARBA" id="ARBA00023157"/>
    </source>
</evidence>
<dbReference type="EMBL" id="JAEAOA010001358">
    <property type="protein sequence ID" value="KAK3599856.1"/>
    <property type="molecule type" value="Genomic_DNA"/>
</dbReference>
<keyword evidence="9" id="KW-1185">Reference proteome</keyword>
<feature type="signal peptide" evidence="6">
    <location>
        <begin position="1"/>
        <end position="20"/>
    </location>
</feature>
<dbReference type="GO" id="GO:0004806">
    <property type="term" value="F:triacylglycerol lipase activity"/>
    <property type="evidence" value="ECO:0007669"/>
    <property type="project" value="InterPro"/>
</dbReference>
<accession>A0AAE0SXE3</accession>
<evidence type="ECO:0000256" key="2">
    <source>
        <dbReference type="ARBA" id="ARBA00010701"/>
    </source>
</evidence>
<feature type="chain" id="PRO_5042058971" description="Lipase domain-containing protein" evidence="6">
    <location>
        <begin position="21"/>
        <end position="357"/>
    </location>
</feature>
<evidence type="ECO:0000256" key="5">
    <source>
        <dbReference type="RuleBase" id="RU004262"/>
    </source>
</evidence>
<evidence type="ECO:0000256" key="6">
    <source>
        <dbReference type="SAM" id="SignalP"/>
    </source>
</evidence>
<reference evidence="8" key="2">
    <citation type="journal article" date="2021" name="Genome Biol. Evol.">
        <title>Developing a high-quality reference genome for a parasitic bivalve with doubly uniparental inheritance (Bivalvia: Unionida).</title>
        <authorList>
            <person name="Smith C.H."/>
        </authorList>
    </citation>
    <scope>NUCLEOTIDE SEQUENCE</scope>
    <source>
        <strain evidence="8">CHS0354</strain>
        <tissue evidence="8">Mantle</tissue>
    </source>
</reference>
<keyword evidence="6" id="KW-0732">Signal</keyword>
<organism evidence="8 9">
    <name type="scientific">Potamilus streckersoni</name>
    <dbReference type="NCBI Taxonomy" id="2493646"/>
    <lineage>
        <taxon>Eukaryota</taxon>
        <taxon>Metazoa</taxon>
        <taxon>Spiralia</taxon>
        <taxon>Lophotrochozoa</taxon>
        <taxon>Mollusca</taxon>
        <taxon>Bivalvia</taxon>
        <taxon>Autobranchia</taxon>
        <taxon>Heteroconchia</taxon>
        <taxon>Palaeoheterodonta</taxon>
        <taxon>Unionida</taxon>
        <taxon>Unionoidea</taxon>
        <taxon>Unionidae</taxon>
        <taxon>Ambleminae</taxon>
        <taxon>Lampsilini</taxon>
        <taxon>Potamilus</taxon>
    </lineage>
</organism>
<evidence type="ECO:0000256" key="1">
    <source>
        <dbReference type="ARBA" id="ARBA00004613"/>
    </source>
</evidence>
<dbReference type="PANTHER" id="PTHR11610">
    <property type="entry name" value="LIPASE"/>
    <property type="match status" value="1"/>
</dbReference>
<gene>
    <name evidence="8" type="ORF">CHS0354_022428</name>
</gene>
<dbReference type="PRINTS" id="PR00821">
    <property type="entry name" value="TAGLIPASE"/>
</dbReference>
<comment type="subcellular location">
    <subcellularLocation>
        <location evidence="1">Secreted</location>
    </subcellularLocation>
</comment>
<dbReference type="GO" id="GO:0016042">
    <property type="term" value="P:lipid catabolic process"/>
    <property type="evidence" value="ECO:0007669"/>
    <property type="project" value="TreeGrafter"/>
</dbReference>
<dbReference type="CDD" id="cd00707">
    <property type="entry name" value="Pancreat_lipase_like"/>
    <property type="match status" value="1"/>
</dbReference>
<evidence type="ECO:0000259" key="7">
    <source>
        <dbReference type="Pfam" id="PF00151"/>
    </source>
</evidence>
<dbReference type="GO" id="GO:0005615">
    <property type="term" value="C:extracellular space"/>
    <property type="evidence" value="ECO:0007669"/>
    <property type="project" value="TreeGrafter"/>
</dbReference>
<comment type="caution">
    <text evidence="8">The sequence shown here is derived from an EMBL/GenBank/DDBJ whole genome shotgun (WGS) entry which is preliminary data.</text>
</comment>
<dbReference type="AlphaFoldDB" id="A0AAE0SXE3"/>
<dbReference type="Gene3D" id="3.40.50.1820">
    <property type="entry name" value="alpha/beta hydrolase"/>
    <property type="match status" value="1"/>
</dbReference>
<dbReference type="InterPro" id="IPR029058">
    <property type="entry name" value="AB_hydrolase_fold"/>
</dbReference>
<evidence type="ECO:0000256" key="3">
    <source>
        <dbReference type="ARBA" id="ARBA00022525"/>
    </source>
</evidence>
<dbReference type="InterPro" id="IPR013818">
    <property type="entry name" value="Lipase"/>
</dbReference>
<comment type="similarity">
    <text evidence="2 5">Belongs to the AB hydrolase superfamily. Lipase family.</text>
</comment>
<feature type="domain" description="Lipase" evidence="7">
    <location>
        <begin position="26"/>
        <end position="347"/>
    </location>
</feature>
<keyword evidence="3" id="KW-0964">Secreted</keyword>
<reference evidence="8" key="3">
    <citation type="submission" date="2023-05" db="EMBL/GenBank/DDBJ databases">
        <authorList>
            <person name="Smith C.H."/>
        </authorList>
    </citation>
    <scope>NUCLEOTIDE SEQUENCE</scope>
    <source>
        <strain evidence="8">CHS0354</strain>
        <tissue evidence="8">Mantle</tissue>
    </source>
</reference>
<evidence type="ECO:0000313" key="8">
    <source>
        <dbReference type="EMBL" id="KAK3599856.1"/>
    </source>
</evidence>
<dbReference type="InterPro" id="IPR002331">
    <property type="entry name" value="Lipase_panc"/>
</dbReference>
<dbReference type="PRINTS" id="PR00823">
    <property type="entry name" value="PANCLIPASE"/>
</dbReference>
<evidence type="ECO:0000313" key="9">
    <source>
        <dbReference type="Proteomes" id="UP001195483"/>
    </source>
</evidence>
<dbReference type="InterPro" id="IPR000734">
    <property type="entry name" value="TAG_lipase"/>
</dbReference>
<proteinExistence type="inferred from homology"/>
<keyword evidence="4" id="KW-1015">Disulfide bond</keyword>
<dbReference type="InterPro" id="IPR033906">
    <property type="entry name" value="Lipase_N"/>
</dbReference>
<reference evidence="8" key="1">
    <citation type="journal article" date="2021" name="Genome Biol. Evol.">
        <title>A High-Quality Reference Genome for a Parasitic Bivalve with Doubly Uniparental Inheritance (Bivalvia: Unionida).</title>
        <authorList>
            <person name="Smith C.H."/>
        </authorList>
    </citation>
    <scope>NUCLEOTIDE SEQUENCE</scope>
    <source>
        <strain evidence="8">CHS0354</strain>
    </source>
</reference>
<dbReference type="Pfam" id="PF00151">
    <property type="entry name" value="Lipase"/>
    <property type="match status" value="1"/>
</dbReference>